<dbReference type="AlphaFoldDB" id="A0A4X2LWC6"/>
<dbReference type="Pfam" id="PF00079">
    <property type="entry name" value="Serpin"/>
    <property type="match status" value="1"/>
</dbReference>
<organism evidence="4 5">
    <name type="scientific">Vombatus ursinus</name>
    <name type="common">Common wombat</name>
    <dbReference type="NCBI Taxonomy" id="29139"/>
    <lineage>
        <taxon>Eukaryota</taxon>
        <taxon>Metazoa</taxon>
        <taxon>Chordata</taxon>
        <taxon>Craniata</taxon>
        <taxon>Vertebrata</taxon>
        <taxon>Euteleostomi</taxon>
        <taxon>Mammalia</taxon>
        <taxon>Metatheria</taxon>
        <taxon>Diprotodontia</taxon>
        <taxon>Vombatidae</taxon>
        <taxon>Vombatus</taxon>
    </lineage>
</organism>
<sequence length="152" mass="17114">MDSLTEANNMLAITLLKKLCKEKTENVLFSPPSLSFALATILLGAKNDTAAQIEHLFSLDRDGDINLGFQSLLTEMNKPVTSYLLGTTNRLFGENALNFLPFFKESCEKLYNSVLEDVCFSEEAEAVRKHINAWVAENTEGYKFIFSCWLCQ</sequence>
<keyword evidence="5" id="KW-1185">Reference proteome</keyword>
<dbReference type="Proteomes" id="UP000314987">
    <property type="component" value="Unassembled WGS sequence"/>
</dbReference>
<proteinExistence type="predicted"/>
<dbReference type="PANTHER" id="PTHR11461">
    <property type="entry name" value="SERINE PROTEASE INHIBITOR, SERPIN"/>
    <property type="match status" value="1"/>
</dbReference>
<keyword evidence="1" id="KW-0646">Protease inhibitor</keyword>
<reference evidence="4" key="2">
    <citation type="submission" date="2025-08" db="UniProtKB">
        <authorList>
            <consortium name="Ensembl"/>
        </authorList>
    </citation>
    <scope>IDENTIFICATION</scope>
</reference>
<dbReference type="InterPro" id="IPR036186">
    <property type="entry name" value="Serpin_sf"/>
</dbReference>
<evidence type="ECO:0000313" key="4">
    <source>
        <dbReference type="Ensembl" id="ENSVURP00010028388.1"/>
    </source>
</evidence>
<dbReference type="GO" id="GO:0005737">
    <property type="term" value="C:cytoplasm"/>
    <property type="evidence" value="ECO:0007669"/>
    <property type="project" value="TreeGrafter"/>
</dbReference>
<protein>
    <recommendedName>
        <fullName evidence="3">Serpin domain-containing protein</fullName>
    </recommendedName>
</protein>
<reference evidence="4" key="3">
    <citation type="submission" date="2025-09" db="UniProtKB">
        <authorList>
            <consortium name="Ensembl"/>
        </authorList>
    </citation>
    <scope>IDENTIFICATION</scope>
</reference>
<dbReference type="PANTHER" id="PTHR11461:SF204">
    <property type="entry name" value="SERPIN B6"/>
    <property type="match status" value="1"/>
</dbReference>
<evidence type="ECO:0000313" key="5">
    <source>
        <dbReference type="Proteomes" id="UP000314987"/>
    </source>
</evidence>
<feature type="domain" description="Serpin" evidence="3">
    <location>
        <begin position="6"/>
        <end position="141"/>
    </location>
</feature>
<dbReference type="InterPro" id="IPR042178">
    <property type="entry name" value="Serpin_sf_1"/>
</dbReference>
<accession>A0A4X2LWC6</accession>
<name>A0A4X2LWC6_VOMUR</name>
<reference evidence="5" key="1">
    <citation type="submission" date="2018-12" db="EMBL/GenBank/DDBJ databases">
        <authorList>
            <person name="Yazar S."/>
        </authorList>
    </citation>
    <scope>NUCLEOTIDE SEQUENCE [LARGE SCALE GENOMIC DNA]</scope>
</reference>
<evidence type="ECO:0000256" key="2">
    <source>
        <dbReference type="ARBA" id="ARBA00022900"/>
    </source>
</evidence>
<dbReference type="OMA" id="QVRIELI"/>
<evidence type="ECO:0000259" key="3">
    <source>
        <dbReference type="Pfam" id="PF00079"/>
    </source>
</evidence>
<dbReference type="InterPro" id="IPR023796">
    <property type="entry name" value="Serpin_dom"/>
</dbReference>
<dbReference type="SUPFAM" id="SSF56574">
    <property type="entry name" value="Serpins"/>
    <property type="match status" value="1"/>
</dbReference>
<dbReference type="GeneTree" id="ENSGT00940000154835"/>
<dbReference type="InterPro" id="IPR000215">
    <property type="entry name" value="Serpin_fam"/>
</dbReference>
<evidence type="ECO:0000256" key="1">
    <source>
        <dbReference type="ARBA" id="ARBA00022690"/>
    </source>
</evidence>
<dbReference type="Ensembl" id="ENSVURT00010032348.1">
    <property type="protein sequence ID" value="ENSVURP00010028388.1"/>
    <property type="gene ID" value="ENSVURG00010021726.1"/>
</dbReference>
<keyword evidence="2" id="KW-0722">Serine protease inhibitor</keyword>
<dbReference type="GO" id="GO:0004867">
    <property type="term" value="F:serine-type endopeptidase inhibitor activity"/>
    <property type="evidence" value="ECO:0007669"/>
    <property type="project" value="UniProtKB-KW"/>
</dbReference>
<dbReference type="GO" id="GO:0005615">
    <property type="term" value="C:extracellular space"/>
    <property type="evidence" value="ECO:0007669"/>
    <property type="project" value="InterPro"/>
</dbReference>
<dbReference type="Gene3D" id="3.30.497.10">
    <property type="entry name" value="Antithrombin, subunit I, domain 2"/>
    <property type="match status" value="1"/>
</dbReference>
<dbReference type="STRING" id="29139.ENSVURP00010028388"/>